<evidence type="ECO:0000313" key="3">
    <source>
        <dbReference type="Proteomes" id="UP000276309"/>
    </source>
</evidence>
<name>A0A3G2L5X3_9FLAO</name>
<dbReference type="SUPFAM" id="SSF51905">
    <property type="entry name" value="FAD/NAD(P)-binding domain"/>
    <property type="match status" value="1"/>
</dbReference>
<keyword evidence="3" id="KW-1185">Reference proteome</keyword>
<dbReference type="InterPro" id="IPR052189">
    <property type="entry name" value="L-asp_N-monooxygenase_NS-form"/>
</dbReference>
<dbReference type="PANTHER" id="PTHR40254">
    <property type="entry name" value="BLR0577 PROTEIN"/>
    <property type="match status" value="1"/>
</dbReference>
<proteinExistence type="predicted"/>
<dbReference type="AlphaFoldDB" id="A0A3G2L5X3"/>
<sequence>MKSVAIIGSGPSAIYLLKNILLGLENASNQIEEISIYEKRALPGIGMPYHPETTDIHNMANISSDEIPFLFITLEDWVREQDAVFFEKYDIDPSKINGSTLFRRLVLGEYFHSQFRLCCEKLREMGVNVSVNGDTEIIDIHYHETYCNLLSNVGQIFTAQTVFIATGHQFNVRDDRGEKYFSSPWPISKILPKKHNYHDFSIGILGASLSAFDVVASLAHRHGRFESVDNRFVYLPFENTEAFNMVLHDVNGWLPHLQYEQQSALRKVYRFIDKEHLWALVDEDGFLSLDVFFDQVCRPVLHRALLKDEEQSLAQDLLQPEFKLNDFIERMARKHEYQNAFEGLEVEMKEAEKLYFEHQPSHWKENLDDLMFCLNYHAELLSAEDYLYYKETMQPFLMNVIAALPIESAKKLLALYDAKKIDLIAGIVNLDQISIGEKVQVSVEDEQKSTTLDYDMFICSGGQKDVELEEYPFPSLIASGTVSAALKRFKDYSELEAPEESFNWVVKDDIQYLKAPGIAITNDYSLINRQGRAVENVYDITFCHAAGLRPYAYGLQACATTAEIAVLHWLTALNKPSLEMNM</sequence>
<gene>
    <name evidence="2" type="ORF">D1013_09670</name>
</gene>
<dbReference type="InterPro" id="IPR038732">
    <property type="entry name" value="HpyO/CreE_NAD-binding"/>
</dbReference>
<dbReference type="OrthoDB" id="6309046at2"/>
<dbReference type="EMBL" id="CP032050">
    <property type="protein sequence ID" value="AYN67613.1"/>
    <property type="molecule type" value="Genomic_DNA"/>
</dbReference>
<dbReference type="Pfam" id="PF13454">
    <property type="entry name" value="NAD_binding_9"/>
    <property type="match status" value="1"/>
</dbReference>
<dbReference type="PANTHER" id="PTHR40254:SF1">
    <property type="entry name" value="BLR0577 PROTEIN"/>
    <property type="match status" value="1"/>
</dbReference>
<dbReference type="Proteomes" id="UP000276309">
    <property type="component" value="Chromosome"/>
</dbReference>
<dbReference type="KEGG" id="emar:D1013_09670"/>
<accession>A0A3G2L5X3</accession>
<protein>
    <recommendedName>
        <fullName evidence="1">FAD-dependent urate hydroxylase HpyO/Asp monooxygenase CreE-like FAD/NAD(P)-binding domain-containing protein</fullName>
    </recommendedName>
</protein>
<dbReference type="RefSeq" id="WP_121848629.1">
    <property type="nucleotide sequence ID" value="NZ_CP032050.1"/>
</dbReference>
<organism evidence="2 3">
    <name type="scientific">Euzebyella marina</name>
    <dbReference type="NCBI Taxonomy" id="1761453"/>
    <lineage>
        <taxon>Bacteria</taxon>
        <taxon>Pseudomonadati</taxon>
        <taxon>Bacteroidota</taxon>
        <taxon>Flavobacteriia</taxon>
        <taxon>Flavobacteriales</taxon>
        <taxon>Flavobacteriaceae</taxon>
        <taxon>Euzebyella</taxon>
    </lineage>
</organism>
<evidence type="ECO:0000259" key="1">
    <source>
        <dbReference type="Pfam" id="PF13454"/>
    </source>
</evidence>
<evidence type="ECO:0000313" key="2">
    <source>
        <dbReference type="EMBL" id="AYN67613.1"/>
    </source>
</evidence>
<feature type="domain" description="FAD-dependent urate hydroxylase HpyO/Asp monooxygenase CreE-like FAD/NAD(P)-binding" evidence="1">
    <location>
        <begin position="5"/>
        <end position="169"/>
    </location>
</feature>
<reference evidence="2 3" key="1">
    <citation type="submission" date="2018-08" db="EMBL/GenBank/DDBJ databases">
        <title>The reduced genetic potential of extracellular carbohydrate catabolism in Euzebyella marina RN62, a Flavobacteriia bacterium isolated from the hadal water.</title>
        <authorList>
            <person name="Xue C."/>
        </authorList>
    </citation>
    <scope>NUCLEOTIDE SEQUENCE [LARGE SCALE GENOMIC DNA]</scope>
    <source>
        <strain evidence="2 3">RN62</strain>
    </source>
</reference>
<dbReference type="InterPro" id="IPR036188">
    <property type="entry name" value="FAD/NAD-bd_sf"/>
</dbReference>